<dbReference type="GO" id="GO:0016887">
    <property type="term" value="F:ATP hydrolysis activity"/>
    <property type="evidence" value="ECO:0007669"/>
    <property type="project" value="InterPro"/>
</dbReference>
<proteinExistence type="inferred from homology"/>
<dbReference type="SUPFAM" id="SSF90123">
    <property type="entry name" value="ABC transporter transmembrane region"/>
    <property type="match status" value="1"/>
</dbReference>
<dbReference type="SMART" id="SM00382">
    <property type="entry name" value="AAA"/>
    <property type="match status" value="1"/>
</dbReference>
<evidence type="ECO:0000259" key="10">
    <source>
        <dbReference type="PROSITE" id="PS50893"/>
    </source>
</evidence>
<evidence type="ECO:0000256" key="2">
    <source>
        <dbReference type="ARBA" id="ARBA00005417"/>
    </source>
</evidence>
<evidence type="ECO:0000313" key="12">
    <source>
        <dbReference type="EMBL" id="TPP11672.1"/>
    </source>
</evidence>
<evidence type="ECO:0000313" key="13">
    <source>
        <dbReference type="Proteomes" id="UP000316429"/>
    </source>
</evidence>
<dbReference type="AlphaFoldDB" id="A0A504V2J7"/>
<keyword evidence="4" id="KW-0547">Nucleotide-binding</keyword>
<evidence type="ECO:0000256" key="6">
    <source>
        <dbReference type="ARBA" id="ARBA00022989"/>
    </source>
</evidence>
<dbReference type="InterPro" id="IPR003593">
    <property type="entry name" value="AAA+_ATPase"/>
</dbReference>
<dbReference type="PANTHER" id="PTHR43394:SF1">
    <property type="entry name" value="ATP-BINDING CASSETTE SUB-FAMILY B MEMBER 10, MITOCHONDRIAL"/>
    <property type="match status" value="1"/>
</dbReference>
<comment type="subcellular location">
    <subcellularLocation>
        <location evidence="1">Cell membrane</location>
        <topology evidence="1">Multi-pass membrane protein</topology>
    </subcellularLocation>
</comment>
<dbReference type="GO" id="GO:0005524">
    <property type="term" value="F:ATP binding"/>
    <property type="evidence" value="ECO:0007669"/>
    <property type="project" value="UniProtKB-KW"/>
</dbReference>
<comment type="caution">
    <text evidence="12">The sequence shown here is derived from an EMBL/GenBank/DDBJ whole genome shotgun (WGS) entry which is preliminary data.</text>
</comment>
<dbReference type="InterPro" id="IPR036640">
    <property type="entry name" value="ABC1_TM_sf"/>
</dbReference>
<evidence type="ECO:0000259" key="11">
    <source>
        <dbReference type="PROSITE" id="PS50929"/>
    </source>
</evidence>
<feature type="transmembrane region" description="Helical" evidence="9">
    <location>
        <begin position="156"/>
        <end position="176"/>
    </location>
</feature>
<comment type="similarity">
    <text evidence="2">Belongs to the ABC transporter superfamily.</text>
</comment>
<reference evidence="12 13" key="1">
    <citation type="submission" date="2019-06" db="EMBL/GenBank/DDBJ databases">
        <title>Rhizobium sp. CL12 isolated from roots of soybean.</title>
        <authorList>
            <person name="Wang C."/>
        </authorList>
    </citation>
    <scope>NUCLEOTIDE SEQUENCE [LARGE SCALE GENOMIC DNA]</scope>
    <source>
        <strain evidence="12 13">CL12</strain>
    </source>
</reference>
<dbReference type="RefSeq" id="WP_140828452.1">
    <property type="nucleotide sequence ID" value="NZ_VFYP01000001.1"/>
</dbReference>
<dbReference type="Proteomes" id="UP000316429">
    <property type="component" value="Unassembled WGS sequence"/>
</dbReference>
<dbReference type="FunFam" id="3.40.50.300:FF:000218">
    <property type="entry name" value="Multidrug ABC transporter ATP-binding protein"/>
    <property type="match status" value="1"/>
</dbReference>
<dbReference type="Pfam" id="PF00664">
    <property type="entry name" value="ABC_membrane"/>
    <property type="match status" value="1"/>
</dbReference>
<evidence type="ECO:0000256" key="9">
    <source>
        <dbReference type="SAM" id="Phobius"/>
    </source>
</evidence>
<sequence length="610" mass="66635">MLRFFETIIVPTARETPGNPPEGLLRFYWFFVRQAKGLFIALIFASLFVALADAAIPVFMGKLVKVLTATTPDRVFADGASLIFGLILLVLVIRPLVTALQGLVLNQAIAPGVTNMVRWQSHWHVIRQNLSFFQNDFAGRIGSRVLEIGHTLRSSVVSVISVVWYLVALGVITSGILAAASWWLVLPVALWTLAYVGFLIAIVPQIRRGSKAIAYARSDFVGRIVDSYTNIMTVKLFARPEEEDQFVRESVDQHTARMITQHRWLSLFSLGLTLLSGLLIAGTTWMAVTLWADGAIGIDIVAMVLPMTLQISGTSARVAQEITQISDQVGTVHEAMDTIAKPIGLTDPSSAKPLVVTRGAIRFDNVSFHYGRKGGIIEDLSLDIKPGERIGLVGRSGAGKSTLVNLLLRFYDVESGRITIDGQDVSQATQASIREHISVVTQDTSLLHRSIHDNIAYGRRSATRAEVIEAARQAHAVEFIEQLSDWHGRTGFDAHVGERGVKLSGGQRQRIAIARVILKNAPILILDEATSALDSEVEQAIQASLEDLMQNRTVIAIAHRLSTIAAMDRLVILDKGRIVEQGTHGELLALGGHYAGLWARQSGGFLEAEG</sequence>
<feature type="transmembrane region" description="Helical" evidence="9">
    <location>
        <begin position="38"/>
        <end position="59"/>
    </location>
</feature>
<gene>
    <name evidence="12" type="ORF">FJQ55_13000</name>
</gene>
<dbReference type="PROSITE" id="PS50929">
    <property type="entry name" value="ABC_TM1F"/>
    <property type="match status" value="1"/>
</dbReference>
<feature type="transmembrane region" description="Helical" evidence="9">
    <location>
        <begin position="264"/>
        <end position="282"/>
    </location>
</feature>
<protein>
    <submittedName>
        <fullName evidence="12">ABC transporter ATP-binding protein</fullName>
    </submittedName>
</protein>
<keyword evidence="3 9" id="KW-0812">Transmembrane</keyword>
<dbReference type="OrthoDB" id="9804259at2"/>
<dbReference type="SUPFAM" id="SSF52540">
    <property type="entry name" value="P-loop containing nucleoside triphosphate hydrolases"/>
    <property type="match status" value="1"/>
</dbReference>
<dbReference type="InterPro" id="IPR039421">
    <property type="entry name" value="Type_1_exporter"/>
</dbReference>
<dbReference type="PROSITE" id="PS50893">
    <property type="entry name" value="ABC_TRANSPORTER_2"/>
    <property type="match status" value="1"/>
</dbReference>
<evidence type="ECO:0000256" key="8">
    <source>
        <dbReference type="ARBA" id="ARBA00024725"/>
    </source>
</evidence>
<dbReference type="Gene3D" id="1.20.1560.10">
    <property type="entry name" value="ABC transporter type 1, transmembrane domain"/>
    <property type="match status" value="1"/>
</dbReference>
<dbReference type="InterPro" id="IPR027417">
    <property type="entry name" value="P-loop_NTPase"/>
</dbReference>
<evidence type="ECO:0000256" key="1">
    <source>
        <dbReference type="ARBA" id="ARBA00004651"/>
    </source>
</evidence>
<feature type="domain" description="ABC transmembrane type-1" evidence="11">
    <location>
        <begin position="40"/>
        <end position="327"/>
    </location>
</feature>
<feature type="transmembrane region" description="Helical" evidence="9">
    <location>
        <begin position="182"/>
        <end position="203"/>
    </location>
</feature>
<keyword evidence="7 9" id="KW-0472">Membrane</keyword>
<name>A0A504V2J7_9HYPH</name>
<dbReference type="EMBL" id="VFYP01000001">
    <property type="protein sequence ID" value="TPP11672.1"/>
    <property type="molecule type" value="Genomic_DNA"/>
</dbReference>
<dbReference type="GO" id="GO:0005886">
    <property type="term" value="C:plasma membrane"/>
    <property type="evidence" value="ECO:0007669"/>
    <property type="project" value="UniProtKB-SubCell"/>
</dbReference>
<accession>A0A504V2J7</accession>
<keyword evidence="13" id="KW-1185">Reference proteome</keyword>
<keyword evidence="5 12" id="KW-0067">ATP-binding</keyword>
<dbReference type="InterPro" id="IPR017871">
    <property type="entry name" value="ABC_transporter-like_CS"/>
</dbReference>
<dbReference type="Gene3D" id="3.40.50.300">
    <property type="entry name" value="P-loop containing nucleotide triphosphate hydrolases"/>
    <property type="match status" value="1"/>
</dbReference>
<organism evidence="12 13">
    <name type="scientific">Rhizobium glycinendophyticum</name>
    <dbReference type="NCBI Taxonomy" id="2589807"/>
    <lineage>
        <taxon>Bacteria</taxon>
        <taxon>Pseudomonadati</taxon>
        <taxon>Pseudomonadota</taxon>
        <taxon>Alphaproteobacteria</taxon>
        <taxon>Hyphomicrobiales</taxon>
        <taxon>Rhizobiaceae</taxon>
        <taxon>Rhizobium/Agrobacterium group</taxon>
        <taxon>Rhizobium</taxon>
    </lineage>
</organism>
<dbReference type="PROSITE" id="PS00211">
    <property type="entry name" value="ABC_TRANSPORTER_1"/>
    <property type="match status" value="1"/>
</dbReference>
<feature type="domain" description="ABC transporter" evidence="10">
    <location>
        <begin position="361"/>
        <end position="600"/>
    </location>
</feature>
<keyword evidence="6 9" id="KW-1133">Transmembrane helix</keyword>
<feature type="transmembrane region" description="Helical" evidence="9">
    <location>
        <begin position="79"/>
        <end position="97"/>
    </location>
</feature>
<dbReference type="InterPro" id="IPR003439">
    <property type="entry name" value="ABC_transporter-like_ATP-bd"/>
</dbReference>
<evidence type="ECO:0000256" key="5">
    <source>
        <dbReference type="ARBA" id="ARBA00022840"/>
    </source>
</evidence>
<dbReference type="GO" id="GO:0015421">
    <property type="term" value="F:ABC-type oligopeptide transporter activity"/>
    <property type="evidence" value="ECO:0007669"/>
    <property type="project" value="TreeGrafter"/>
</dbReference>
<evidence type="ECO:0000256" key="3">
    <source>
        <dbReference type="ARBA" id="ARBA00022692"/>
    </source>
</evidence>
<evidence type="ECO:0000256" key="7">
    <source>
        <dbReference type="ARBA" id="ARBA00023136"/>
    </source>
</evidence>
<dbReference type="Pfam" id="PF00005">
    <property type="entry name" value="ABC_tran"/>
    <property type="match status" value="1"/>
</dbReference>
<comment type="function">
    <text evidence="8">Part of an ABC transporter complex. Transmembrane domains (TMD) form a pore in the inner membrane and the ATP-binding domain (NBD) is responsible for energy generation.</text>
</comment>
<dbReference type="InterPro" id="IPR011527">
    <property type="entry name" value="ABC1_TM_dom"/>
</dbReference>
<dbReference type="PANTHER" id="PTHR43394">
    <property type="entry name" value="ATP-DEPENDENT PERMEASE MDL1, MITOCHONDRIAL"/>
    <property type="match status" value="1"/>
</dbReference>
<evidence type="ECO:0000256" key="4">
    <source>
        <dbReference type="ARBA" id="ARBA00022741"/>
    </source>
</evidence>